<accession>A0A8T0W220</accession>
<feature type="region of interest" description="Disordered" evidence="1">
    <location>
        <begin position="22"/>
        <end position="142"/>
    </location>
</feature>
<protein>
    <submittedName>
        <fullName evidence="2">Uncharacterized protein</fullName>
    </submittedName>
</protein>
<keyword evidence="3" id="KW-1185">Reference proteome</keyword>
<organism evidence="2 3">
    <name type="scientific">Panicum virgatum</name>
    <name type="common">Blackwell switchgrass</name>
    <dbReference type="NCBI Taxonomy" id="38727"/>
    <lineage>
        <taxon>Eukaryota</taxon>
        <taxon>Viridiplantae</taxon>
        <taxon>Streptophyta</taxon>
        <taxon>Embryophyta</taxon>
        <taxon>Tracheophyta</taxon>
        <taxon>Spermatophyta</taxon>
        <taxon>Magnoliopsida</taxon>
        <taxon>Liliopsida</taxon>
        <taxon>Poales</taxon>
        <taxon>Poaceae</taxon>
        <taxon>PACMAD clade</taxon>
        <taxon>Panicoideae</taxon>
        <taxon>Panicodae</taxon>
        <taxon>Paniceae</taxon>
        <taxon>Panicinae</taxon>
        <taxon>Panicum</taxon>
        <taxon>Panicum sect. Hiantes</taxon>
    </lineage>
</organism>
<proteinExistence type="predicted"/>
<comment type="caution">
    <text evidence="2">The sequence shown here is derived from an EMBL/GenBank/DDBJ whole genome shotgun (WGS) entry which is preliminary data.</text>
</comment>
<reference evidence="2" key="1">
    <citation type="submission" date="2020-05" db="EMBL/GenBank/DDBJ databases">
        <title>WGS assembly of Panicum virgatum.</title>
        <authorList>
            <person name="Lovell J.T."/>
            <person name="Jenkins J."/>
            <person name="Shu S."/>
            <person name="Juenger T.E."/>
            <person name="Schmutz J."/>
        </authorList>
    </citation>
    <scope>NUCLEOTIDE SEQUENCE</scope>
    <source>
        <strain evidence="2">AP13</strain>
    </source>
</reference>
<feature type="compositionally biased region" description="Polar residues" evidence="1">
    <location>
        <begin position="42"/>
        <end position="56"/>
    </location>
</feature>
<evidence type="ECO:0000256" key="1">
    <source>
        <dbReference type="SAM" id="MobiDB-lite"/>
    </source>
</evidence>
<dbReference type="AlphaFoldDB" id="A0A8T0W220"/>
<evidence type="ECO:0000313" key="3">
    <source>
        <dbReference type="Proteomes" id="UP000823388"/>
    </source>
</evidence>
<evidence type="ECO:0000313" key="2">
    <source>
        <dbReference type="EMBL" id="KAG2642362.1"/>
    </source>
</evidence>
<feature type="non-terminal residue" evidence="2">
    <location>
        <position position="1"/>
    </location>
</feature>
<name>A0A8T0W220_PANVG</name>
<sequence length="142" mass="15470">RHKPPNAPAAGDRAAVFVPPSVHPASKYSCASKSHRPLPAGPSSQWPWPATPLQNQARKRAPHIAAASLALPPHPHPHLHISATRPPPRALRRARRDPWPRHSPEGAAVPARHSTRRPRISRAAPTVQDLVRDPKAPPFVLP</sequence>
<dbReference type="EMBL" id="CM029039">
    <property type="protein sequence ID" value="KAG2642362.1"/>
    <property type="molecule type" value="Genomic_DNA"/>
</dbReference>
<gene>
    <name evidence="2" type="ORF">PVAP13_2KG217730</name>
</gene>
<dbReference type="Proteomes" id="UP000823388">
    <property type="component" value="Chromosome 2K"/>
</dbReference>
<feature type="non-terminal residue" evidence="2">
    <location>
        <position position="142"/>
    </location>
</feature>